<dbReference type="RefSeq" id="WP_150335103.1">
    <property type="nucleotide sequence ID" value="NZ_RZUG01000001.1"/>
</dbReference>
<feature type="region of interest" description="Disordered" evidence="1">
    <location>
        <begin position="85"/>
        <end position="107"/>
    </location>
</feature>
<reference evidence="3 4" key="1">
    <citation type="journal article" date="2019" name="Syst. Appl. Microbiol.">
        <title>Characterization of Bifidobacterium species in feaces of the Egyptian fruit bat: Description of B. vespertilionis sp. nov. and B. rousetti sp. nov.</title>
        <authorList>
            <person name="Modesto M."/>
            <person name="Satti M."/>
            <person name="Watanabe K."/>
            <person name="Puglisi E."/>
            <person name="Morelli L."/>
            <person name="Huang C.-H."/>
            <person name="Liou J.-S."/>
            <person name="Miyashita M."/>
            <person name="Tamura T."/>
            <person name="Saito S."/>
            <person name="Mori K."/>
            <person name="Huang L."/>
            <person name="Sciavilla P."/>
            <person name="Sandri C."/>
            <person name="Spiezio C."/>
            <person name="Vitali F."/>
            <person name="Cavalieri D."/>
            <person name="Perpetuini G."/>
            <person name="Tofalo R."/>
            <person name="Bonetti A."/>
            <person name="Arita M."/>
            <person name="Mattarelli P."/>
        </authorList>
    </citation>
    <scope>NUCLEOTIDE SEQUENCE [LARGE SCALE GENOMIC DNA]</scope>
    <source>
        <strain evidence="3 4">RST19</strain>
    </source>
</reference>
<comment type="caution">
    <text evidence="3">The sequence shown here is derived from an EMBL/GenBank/DDBJ whole genome shotgun (WGS) entry which is preliminary data.</text>
</comment>
<evidence type="ECO:0000256" key="2">
    <source>
        <dbReference type="SAM" id="Phobius"/>
    </source>
</evidence>
<keyword evidence="2" id="KW-0472">Membrane</keyword>
<gene>
    <name evidence="3" type="ORF">EMO92_01305</name>
</gene>
<protein>
    <recommendedName>
        <fullName evidence="5">Phage minor structural protein</fullName>
    </recommendedName>
</protein>
<organism evidence="3 4">
    <name type="scientific">Bifidobacterium reuteri</name>
    <dbReference type="NCBI Taxonomy" id="983706"/>
    <lineage>
        <taxon>Bacteria</taxon>
        <taxon>Bacillati</taxon>
        <taxon>Actinomycetota</taxon>
        <taxon>Actinomycetes</taxon>
        <taxon>Bifidobacteriales</taxon>
        <taxon>Bifidobacteriaceae</taxon>
        <taxon>Bifidobacterium</taxon>
    </lineage>
</organism>
<feature type="transmembrane region" description="Helical" evidence="2">
    <location>
        <begin position="6"/>
        <end position="28"/>
    </location>
</feature>
<proteinExistence type="predicted"/>
<accession>A0A5J5EAR7</accession>
<dbReference type="Proteomes" id="UP000326251">
    <property type="component" value="Unassembled WGS sequence"/>
</dbReference>
<evidence type="ECO:0000313" key="4">
    <source>
        <dbReference type="Proteomes" id="UP000326251"/>
    </source>
</evidence>
<evidence type="ECO:0008006" key="5">
    <source>
        <dbReference type="Google" id="ProtNLM"/>
    </source>
</evidence>
<sequence length="107" mass="11667">MNPIAQSLIVWAITGLLGAAGGYATAWLRLRKRHDGAMDVGVRVLLLCELERQQRELVAAGATADNESKARAQTIYDAYHQLGGNGHGTQVNNDIQSMPITRRKPQT</sequence>
<dbReference type="AlphaFoldDB" id="A0A5J5EAR7"/>
<keyword evidence="2" id="KW-0812">Transmembrane</keyword>
<evidence type="ECO:0000313" key="3">
    <source>
        <dbReference type="EMBL" id="KAA8826874.1"/>
    </source>
</evidence>
<name>A0A5J5EAR7_9BIFI</name>
<keyword evidence="2" id="KW-1133">Transmembrane helix</keyword>
<evidence type="ECO:0000256" key="1">
    <source>
        <dbReference type="SAM" id="MobiDB-lite"/>
    </source>
</evidence>
<feature type="compositionally biased region" description="Polar residues" evidence="1">
    <location>
        <begin position="88"/>
        <end position="99"/>
    </location>
</feature>
<dbReference type="EMBL" id="RZUG01000001">
    <property type="protein sequence ID" value="KAA8826874.1"/>
    <property type="molecule type" value="Genomic_DNA"/>
</dbReference>